<dbReference type="AlphaFoldDB" id="A0A926EQF5"/>
<accession>A0A926EQF5</accession>
<gene>
    <name evidence="1" type="ORF">H8705_03530</name>
</gene>
<evidence type="ECO:0000313" key="2">
    <source>
        <dbReference type="Proteomes" id="UP000623678"/>
    </source>
</evidence>
<evidence type="ECO:0000313" key="1">
    <source>
        <dbReference type="EMBL" id="MBC8584644.1"/>
    </source>
</evidence>
<sequence length="61" mass="6827">MDKSSRSCKDLGSLLSANDTAKEYFMSLPDYVQGMIQQRSDNVHTVEQLRGYAENLLAGDK</sequence>
<reference evidence="1" key="1">
    <citation type="submission" date="2020-08" db="EMBL/GenBank/DDBJ databases">
        <title>Genome public.</title>
        <authorList>
            <person name="Liu C."/>
            <person name="Sun Q."/>
        </authorList>
    </citation>
    <scope>NUCLEOTIDE SEQUENCE</scope>
    <source>
        <strain evidence="1">NSJ-64</strain>
    </source>
</reference>
<dbReference type="Proteomes" id="UP000623678">
    <property type="component" value="Unassembled WGS sequence"/>
</dbReference>
<dbReference type="EMBL" id="JACRTD010000002">
    <property type="protein sequence ID" value="MBC8584644.1"/>
    <property type="molecule type" value="Genomic_DNA"/>
</dbReference>
<name>A0A926EQF5_9FIRM</name>
<proteinExistence type="predicted"/>
<organism evidence="1 2">
    <name type="scientific">Youxingia wuxianensis</name>
    <dbReference type="NCBI Taxonomy" id="2763678"/>
    <lineage>
        <taxon>Bacteria</taxon>
        <taxon>Bacillati</taxon>
        <taxon>Bacillota</taxon>
        <taxon>Clostridia</taxon>
        <taxon>Eubacteriales</taxon>
        <taxon>Oscillospiraceae</taxon>
        <taxon>Youxingia</taxon>
    </lineage>
</organism>
<dbReference type="RefSeq" id="WP_262394467.1">
    <property type="nucleotide sequence ID" value="NZ_JACRTD010000002.1"/>
</dbReference>
<protein>
    <submittedName>
        <fullName evidence="1">Uncharacterized protein</fullName>
    </submittedName>
</protein>
<keyword evidence="2" id="KW-1185">Reference proteome</keyword>
<comment type="caution">
    <text evidence="1">The sequence shown here is derived from an EMBL/GenBank/DDBJ whole genome shotgun (WGS) entry which is preliminary data.</text>
</comment>